<evidence type="ECO:0000313" key="3">
    <source>
        <dbReference type="Proteomes" id="UP000193303"/>
    </source>
</evidence>
<reference evidence="3" key="1">
    <citation type="submission" date="2017-01" db="EMBL/GenBank/DDBJ databases">
        <authorList>
            <person name="Mah S.A."/>
            <person name="Swanson W.J."/>
            <person name="Moy G.W."/>
            <person name="Vacquier V.D."/>
        </authorList>
    </citation>
    <scope>NUCLEOTIDE SEQUENCE [LARGE SCALE GENOMIC DNA]</scope>
    <source>
        <strain evidence="3">124861</strain>
    </source>
</reference>
<dbReference type="RefSeq" id="WP_054599520.1">
    <property type="nucleotide sequence ID" value="NZ_MTAA01000002.1"/>
</dbReference>
<comment type="caution">
    <text evidence="2">The sequence shown here is derived from an EMBL/GenBank/DDBJ whole genome shotgun (WGS) entry which is preliminary data.</text>
</comment>
<proteinExistence type="predicted"/>
<name>A0A1X3DJU0_9NEIS</name>
<dbReference type="InterPro" id="IPR018638">
    <property type="entry name" value="DUF2061_membrane"/>
</dbReference>
<dbReference type="AlphaFoldDB" id="A0A1X3DJU0"/>
<evidence type="ECO:0000313" key="2">
    <source>
        <dbReference type="EMBL" id="OSI23576.1"/>
    </source>
</evidence>
<dbReference type="OrthoDB" id="9133582at2"/>
<sequence>MLKTITFAILHFGVAFSVTYILTGSIGISGAVALIEPIANTFVFYFHEKAWNRYERKKNIRSQSSPFPLHQCVGADTYSQST</sequence>
<protein>
    <recommendedName>
        <fullName evidence="1">DUF2061 domain-containing protein</fullName>
    </recommendedName>
</protein>
<gene>
    <name evidence="2" type="ORF">BV912_03990</name>
</gene>
<dbReference type="EMBL" id="MTAB01000006">
    <property type="protein sequence ID" value="OSI23576.1"/>
    <property type="molecule type" value="Genomic_DNA"/>
</dbReference>
<dbReference type="Pfam" id="PF09834">
    <property type="entry name" value="DUF2061"/>
    <property type="match status" value="1"/>
</dbReference>
<dbReference type="Proteomes" id="UP000193303">
    <property type="component" value="Unassembled WGS sequence"/>
</dbReference>
<evidence type="ECO:0000259" key="1">
    <source>
        <dbReference type="Pfam" id="PF09834"/>
    </source>
</evidence>
<accession>A0A1X3DJU0</accession>
<dbReference type="STRING" id="1931275.BV914_01270"/>
<feature type="domain" description="DUF2061" evidence="1">
    <location>
        <begin position="1"/>
        <end position="52"/>
    </location>
</feature>
<organism evidence="2 3">
    <name type="scientific">Neisseria dumasiana</name>
    <dbReference type="NCBI Taxonomy" id="1931275"/>
    <lineage>
        <taxon>Bacteria</taxon>
        <taxon>Pseudomonadati</taxon>
        <taxon>Pseudomonadota</taxon>
        <taxon>Betaproteobacteria</taxon>
        <taxon>Neisseriales</taxon>
        <taxon>Neisseriaceae</taxon>
        <taxon>Neisseria</taxon>
    </lineage>
</organism>